<evidence type="ECO:0000313" key="3">
    <source>
        <dbReference type="EMBL" id="VWX38738.1"/>
    </source>
</evidence>
<dbReference type="AlphaFoldDB" id="A0A653IJB8"/>
<gene>
    <name evidence="3" type="ORF">EXIGUO9Y_80066</name>
</gene>
<dbReference type="EMBL" id="CABWKQ010000058">
    <property type="protein sequence ID" value="VWX38738.1"/>
    <property type="molecule type" value="Genomic_DNA"/>
</dbReference>
<dbReference type="PANTHER" id="PTHR30204">
    <property type="entry name" value="REDOX-CYCLING DRUG-SENSING TRANSCRIPTIONAL ACTIVATOR SOXR"/>
    <property type="match status" value="1"/>
</dbReference>
<keyword evidence="1" id="KW-0238">DNA-binding</keyword>
<dbReference type="SUPFAM" id="SSF46955">
    <property type="entry name" value="Putative DNA-binding domain"/>
    <property type="match status" value="1"/>
</dbReference>
<dbReference type="SMART" id="SM00422">
    <property type="entry name" value="HTH_MERR"/>
    <property type="match status" value="1"/>
</dbReference>
<dbReference type="Proteomes" id="UP000439752">
    <property type="component" value="Unassembled WGS sequence"/>
</dbReference>
<name>A0A653IJB8_9BACL</name>
<protein>
    <submittedName>
        <fullName evidence="3">MerR family transcriptional regulator</fullName>
    </submittedName>
</protein>
<dbReference type="PROSITE" id="PS50937">
    <property type="entry name" value="HTH_MERR_2"/>
    <property type="match status" value="1"/>
</dbReference>
<feature type="domain" description="HTH merR-type" evidence="2">
    <location>
        <begin position="1"/>
        <end position="69"/>
    </location>
</feature>
<keyword evidence="4" id="KW-1185">Reference proteome</keyword>
<dbReference type="GO" id="GO:0003700">
    <property type="term" value="F:DNA-binding transcription factor activity"/>
    <property type="evidence" value="ECO:0007669"/>
    <property type="project" value="InterPro"/>
</dbReference>
<dbReference type="Gene3D" id="1.10.1660.10">
    <property type="match status" value="1"/>
</dbReference>
<dbReference type="InterPro" id="IPR009061">
    <property type="entry name" value="DNA-bd_dom_put_sf"/>
</dbReference>
<dbReference type="PANTHER" id="PTHR30204:SF98">
    <property type="entry name" value="HTH-TYPE TRANSCRIPTIONAL REGULATOR ADHR"/>
    <property type="match status" value="1"/>
</dbReference>
<dbReference type="RefSeq" id="WP_159172590.1">
    <property type="nucleotide sequence ID" value="NZ_LR732308.1"/>
</dbReference>
<dbReference type="InterPro" id="IPR047057">
    <property type="entry name" value="MerR_fam"/>
</dbReference>
<proteinExistence type="predicted"/>
<dbReference type="CDD" id="cd01109">
    <property type="entry name" value="HTH_YyaN"/>
    <property type="match status" value="1"/>
</dbReference>
<dbReference type="GO" id="GO:0003677">
    <property type="term" value="F:DNA binding"/>
    <property type="evidence" value="ECO:0007669"/>
    <property type="project" value="UniProtKB-KW"/>
</dbReference>
<evidence type="ECO:0000313" key="4">
    <source>
        <dbReference type="Proteomes" id="UP000439752"/>
    </source>
</evidence>
<sequence length="131" mass="15330">MYSISEVSRLTDTSAHTIRYYEKEGLLFPDRTASGVRQYDDKHIDWLRFVLRLRATHMPIDQIRQYVALFRASSDVHDTAPDRLALLEQHQTLVRAQLAELQLTEQMITEKISSYHRLHPSIPVKQPSQSR</sequence>
<accession>A0A653IJB8</accession>
<evidence type="ECO:0000259" key="2">
    <source>
        <dbReference type="PROSITE" id="PS50937"/>
    </source>
</evidence>
<organism evidence="3 4">
    <name type="scientific">Exiguobacterium oxidotolerans</name>
    <dbReference type="NCBI Taxonomy" id="223958"/>
    <lineage>
        <taxon>Bacteria</taxon>
        <taxon>Bacillati</taxon>
        <taxon>Bacillota</taxon>
        <taxon>Bacilli</taxon>
        <taxon>Bacillales</taxon>
        <taxon>Bacillales Family XII. Incertae Sedis</taxon>
        <taxon>Exiguobacterium</taxon>
    </lineage>
</organism>
<dbReference type="InterPro" id="IPR000551">
    <property type="entry name" value="MerR-type_HTH_dom"/>
</dbReference>
<dbReference type="Pfam" id="PF13411">
    <property type="entry name" value="MerR_1"/>
    <property type="match status" value="1"/>
</dbReference>
<reference evidence="3 4" key="1">
    <citation type="submission" date="2019-10" db="EMBL/GenBank/DDBJ databases">
        <authorList>
            <person name="Karimi E."/>
        </authorList>
    </citation>
    <scope>NUCLEOTIDE SEQUENCE [LARGE SCALE GENOMIC DNA]</scope>
    <source>
        <strain evidence="3">Exiguobacterium sp. 9Y</strain>
    </source>
</reference>
<evidence type="ECO:0000256" key="1">
    <source>
        <dbReference type="ARBA" id="ARBA00023125"/>
    </source>
</evidence>